<organism evidence="1 2">
    <name type="scientific">Acuticoccus sediminis</name>
    <dbReference type="NCBI Taxonomy" id="2184697"/>
    <lineage>
        <taxon>Bacteria</taxon>
        <taxon>Pseudomonadati</taxon>
        <taxon>Pseudomonadota</taxon>
        <taxon>Alphaproteobacteria</taxon>
        <taxon>Hyphomicrobiales</taxon>
        <taxon>Amorphaceae</taxon>
        <taxon>Acuticoccus</taxon>
    </lineage>
</organism>
<protein>
    <submittedName>
        <fullName evidence="1">Uncharacterized protein</fullName>
    </submittedName>
</protein>
<evidence type="ECO:0000313" key="2">
    <source>
        <dbReference type="Proteomes" id="UP000249590"/>
    </source>
</evidence>
<dbReference type="EMBL" id="QHHQ01000004">
    <property type="protein sequence ID" value="RAH99866.1"/>
    <property type="molecule type" value="Genomic_DNA"/>
</dbReference>
<comment type="caution">
    <text evidence="1">The sequence shown here is derived from an EMBL/GenBank/DDBJ whole genome shotgun (WGS) entry which is preliminary data.</text>
</comment>
<proteinExistence type="predicted"/>
<accession>A0A8B2NVX9</accession>
<dbReference type="RefSeq" id="WP_111348206.1">
    <property type="nucleotide sequence ID" value="NZ_QHHQ01000004.1"/>
</dbReference>
<evidence type="ECO:0000313" key="1">
    <source>
        <dbReference type="EMBL" id="RAH99866.1"/>
    </source>
</evidence>
<name>A0A8B2NVX9_9HYPH</name>
<reference evidence="1 2" key="1">
    <citation type="submission" date="2018-05" db="EMBL/GenBank/DDBJ databases">
        <title>Acuticoccus sediminis sp. nov., isolated from deep-sea sediment of Indian Ocean.</title>
        <authorList>
            <person name="Liu X."/>
            <person name="Lai Q."/>
            <person name="Du Y."/>
            <person name="Sun F."/>
            <person name="Zhang X."/>
            <person name="Wang S."/>
            <person name="Shao Z."/>
        </authorList>
    </citation>
    <scope>NUCLEOTIDE SEQUENCE [LARGE SCALE GENOMIC DNA]</scope>
    <source>
        <strain evidence="1 2">PTG4-2</strain>
    </source>
</reference>
<sequence length="110" mass="12336">MNARFECSFCGPAEGMMHFHQIAAAVGVPLADVRREAAYWIVSTDGLCRETHFCDDGDMLRLNRRGIRLMLERLGVAEDDVAEIDRKLDGAERHMAEIHRQEPPTPAAAE</sequence>
<dbReference type="AlphaFoldDB" id="A0A8B2NVX9"/>
<keyword evidence="2" id="KW-1185">Reference proteome</keyword>
<dbReference type="Proteomes" id="UP000249590">
    <property type="component" value="Unassembled WGS sequence"/>
</dbReference>
<gene>
    <name evidence="1" type="ORF">DLJ53_19165</name>
</gene>